<feature type="transmembrane region" description="Helical" evidence="7">
    <location>
        <begin position="147"/>
        <end position="167"/>
    </location>
</feature>
<feature type="transmembrane region" description="Helical" evidence="7">
    <location>
        <begin position="76"/>
        <end position="99"/>
    </location>
</feature>
<dbReference type="PANTHER" id="PTHR32243:SF18">
    <property type="entry name" value="INNER MEMBRANE ABC TRANSPORTER PERMEASE PROTEIN YCJP"/>
    <property type="match status" value="1"/>
</dbReference>
<dbReference type="InterPro" id="IPR000515">
    <property type="entry name" value="MetI-like"/>
</dbReference>
<dbReference type="Gene3D" id="1.10.3720.10">
    <property type="entry name" value="MetI-like"/>
    <property type="match status" value="1"/>
</dbReference>
<evidence type="ECO:0000259" key="8">
    <source>
        <dbReference type="PROSITE" id="PS50928"/>
    </source>
</evidence>
<dbReference type="RefSeq" id="WP_146320610.1">
    <property type="nucleotide sequence ID" value="NZ_CP042305.1"/>
</dbReference>
<evidence type="ECO:0000256" key="3">
    <source>
        <dbReference type="ARBA" id="ARBA00022475"/>
    </source>
</evidence>
<evidence type="ECO:0000256" key="2">
    <source>
        <dbReference type="ARBA" id="ARBA00022448"/>
    </source>
</evidence>
<sequence length="282" mass="30700">MRRATRNSILIHVAAFVVAVCCLLPISYMVLASVTPQRTLITIPLRWIPSALDFSRYVTIFRGGADSVGATFRAAFVNSLVVGIGTVIISMIVGILGAYAFARLRFRFRRVVLLLFLGTYMLPQIALLIPLYLILNSLGLLNTQAGLVFVDCSLVIPFVLWILSNYFMTIPEELEEAARIDGTTRLGALFYVILPAARPGIVAAIMFAFLLAWDEFMYALIFTSTNAAKTLPVAISEFAGRYTTDFGLVSAGGLLAALPPVIIAIIFQRYIVSGMSTGSVKG</sequence>
<keyword evidence="4 7" id="KW-0812">Transmembrane</keyword>
<evidence type="ECO:0000256" key="5">
    <source>
        <dbReference type="ARBA" id="ARBA00022989"/>
    </source>
</evidence>
<dbReference type="OrthoDB" id="9794684at2"/>
<accession>A0A5B8M640</accession>
<evidence type="ECO:0000256" key="1">
    <source>
        <dbReference type="ARBA" id="ARBA00004651"/>
    </source>
</evidence>
<reference evidence="9 10" key="1">
    <citation type="submission" date="2019-07" db="EMBL/GenBank/DDBJ databases">
        <title>Full genome sequence of Humibacter sp. WJ7-1.</title>
        <authorList>
            <person name="Im W.-T."/>
        </authorList>
    </citation>
    <scope>NUCLEOTIDE SEQUENCE [LARGE SCALE GENOMIC DNA]</scope>
    <source>
        <strain evidence="9 10">WJ7-1</strain>
    </source>
</reference>
<feature type="transmembrane region" description="Helical" evidence="7">
    <location>
        <begin position="188"/>
        <end position="213"/>
    </location>
</feature>
<keyword evidence="6 7" id="KW-0472">Membrane</keyword>
<dbReference type="InterPro" id="IPR050901">
    <property type="entry name" value="BP-dep_ABC_trans_perm"/>
</dbReference>
<dbReference type="SUPFAM" id="SSF161098">
    <property type="entry name" value="MetI-like"/>
    <property type="match status" value="1"/>
</dbReference>
<organism evidence="9 10">
    <name type="scientific">Humibacter ginsenosidimutans</name>
    <dbReference type="NCBI Taxonomy" id="2599293"/>
    <lineage>
        <taxon>Bacteria</taxon>
        <taxon>Bacillati</taxon>
        <taxon>Actinomycetota</taxon>
        <taxon>Actinomycetes</taxon>
        <taxon>Micrococcales</taxon>
        <taxon>Microbacteriaceae</taxon>
        <taxon>Humibacter</taxon>
    </lineage>
</organism>
<gene>
    <name evidence="9" type="ORF">FPZ11_10190</name>
</gene>
<dbReference type="AlphaFoldDB" id="A0A5B8M640"/>
<evidence type="ECO:0000256" key="7">
    <source>
        <dbReference type="RuleBase" id="RU363032"/>
    </source>
</evidence>
<keyword evidence="5 7" id="KW-1133">Transmembrane helix</keyword>
<dbReference type="KEGG" id="huw:FPZ11_10190"/>
<evidence type="ECO:0000256" key="4">
    <source>
        <dbReference type="ARBA" id="ARBA00022692"/>
    </source>
</evidence>
<dbReference type="Pfam" id="PF00528">
    <property type="entry name" value="BPD_transp_1"/>
    <property type="match status" value="1"/>
</dbReference>
<evidence type="ECO:0000313" key="9">
    <source>
        <dbReference type="EMBL" id="QDZ15092.1"/>
    </source>
</evidence>
<comment type="subcellular location">
    <subcellularLocation>
        <location evidence="1 7">Cell membrane</location>
        <topology evidence="1 7">Multi-pass membrane protein</topology>
    </subcellularLocation>
</comment>
<dbReference type="CDD" id="cd06261">
    <property type="entry name" value="TM_PBP2"/>
    <property type="match status" value="1"/>
</dbReference>
<dbReference type="GO" id="GO:0055085">
    <property type="term" value="P:transmembrane transport"/>
    <property type="evidence" value="ECO:0007669"/>
    <property type="project" value="InterPro"/>
</dbReference>
<dbReference type="Proteomes" id="UP000320216">
    <property type="component" value="Chromosome"/>
</dbReference>
<feature type="transmembrane region" description="Helical" evidence="7">
    <location>
        <begin position="246"/>
        <end position="267"/>
    </location>
</feature>
<dbReference type="GO" id="GO:0005886">
    <property type="term" value="C:plasma membrane"/>
    <property type="evidence" value="ECO:0007669"/>
    <property type="project" value="UniProtKB-SubCell"/>
</dbReference>
<proteinExistence type="inferred from homology"/>
<dbReference type="PROSITE" id="PS50928">
    <property type="entry name" value="ABC_TM1"/>
    <property type="match status" value="1"/>
</dbReference>
<keyword evidence="2 7" id="KW-0813">Transport</keyword>
<evidence type="ECO:0000313" key="10">
    <source>
        <dbReference type="Proteomes" id="UP000320216"/>
    </source>
</evidence>
<feature type="transmembrane region" description="Helical" evidence="7">
    <location>
        <begin position="111"/>
        <end position="135"/>
    </location>
</feature>
<keyword evidence="3" id="KW-1003">Cell membrane</keyword>
<keyword evidence="10" id="KW-1185">Reference proteome</keyword>
<name>A0A5B8M640_9MICO</name>
<comment type="similarity">
    <text evidence="7">Belongs to the binding-protein-dependent transport system permease family.</text>
</comment>
<dbReference type="PANTHER" id="PTHR32243">
    <property type="entry name" value="MALTOSE TRANSPORT SYSTEM PERMEASE-RELATED"/>
    <property type="match status" value="1"/>
</dbReference>
<protein>
    <submittedName>
        <fullName evidence="9">Carbohydrate ABC transporter permease</fullName>
    </submittedName>
</protein>
<dbReference type="InterPro" id="IPR035906">
    <property type="entry name" value="MetI-like_sf"/>
</dbReference>
<dbReference type="EMBL" id="CP042305">
    <property type="protein sequence ID" value="QDZ15092.1"/>
    <property type="molecule type" value="Genomic_DNA"/>
</dbReference>
<feature type="domain" description="ABC transmembrane type-1" evidence="8">
    <location>
        <begin position="76"/>
        <end position="267"/>
    </location>
</feature>
<evidence type="ECO:0000256" key="6">
    <source>
        <dbReference type="ARBA" id="ARBA00023136"/>
    </source>
</evidence>